<protein>
    <recommendedName>
        <fullName evidence="12">Cytochrome P450</fullName>
    </recommendedName>
</protein>
<keyword evidence="3 8" id="KW-0349">Heme</keyword>
<evidence type="ECO:0000256" key="8">
    <source>
        <dbReference type="PIRSR" id="PIRSR602401-1"/>
    </source>
</evidence>
<dbReference type="Pfam" id="PF00067">
    <property type="entry name" value="p450"/>
    <property type="match status" value="1"/>
</dbReference>
<dbReference type="InterPro" id="IPR017972">
    <property type="entry name" value="Cyt_P450_CS"/>
</dbReference>
<dbReference type="GO" id="GO:0005506">
    <property type="term" value="F:iron ion binding"/>
    <property type="evidence" value="ECO:0007669"/>
    <property type="project" value="InterPro"/>
</dbReference>
<feature type="binding site" description="axial binding residue" evidence="8">
    <location>
        <position position="483"/>
    </location>
    <ligand>
        <name>heme</name>
        <dbReference type="ChEBI" id="CHEBI:30413"/>
    </ligand>
    <ligandPart>
        <name>Fe</name>
        <dbReference type="ChEBI" id="CHEBI:18248"/>
    </ligandPart>
</feature>
<evidence type="ECO:0000256" key="9">
    <source>
        <dbReference type="RuleBase" id="RU000461"/>
    </source>
</evidence>
<organism evidence="10 11">
    <name type="scientific">Aromia moschata</name>
    <dbReference type="NCBI Taxonomy" id="1265417"/>
    <lineage>
        <taxon>Eukaryota</taxon>
        <taxon>Metazoa</taxon>
        <taxon>Ecdysozoa</taxon>
        <taxon>Arthropoda</taxon>
        <taxon>Hexapoda</taxon>
        <taxon>Insecta</taxon>
        <taxon>Pterygota</taxon>
        <taxon>Neoptera</taxon>
        <taxon>Endopterygota</taxon>
        <taxon>Coleoptera</taxon>
        <taxon>Polyphaga</taxon>
        <taxon>Cucujiformia</taxon>
        <taxon>Chrysomeloidea</taxon>
        <taxon>Cerambycidae</taxon>
        <taxon>Cerambycinae</taxon>
        <taxon>Callichromatini</taxon>
        <taxon>Aromia</taxon>
    </lineage>
</organism>
<dbReference type="PANTHER" id="PTHR24279">
    <property type="entry name" value="CYTOCHROME P450"/>
    <property type="match status" value="1"/>
</dbReference>
<dbReference type="InterPro" id="IPR002401">
    <property type="entry name" value="Cyt_P450_E_grp-I"/>
</dbReference>
<dbReference type="GO" id="GO:0004497">
    <property type="term" value="F:monooxygenase activity"/>
    <property type="evidence" value="ECO:0007669"/>
    <property type="project" value="UniProtKB-KW"/>
</dbReference>
<comment type="cofactor">
    <cofactor evidence="1 8">
        <name>heme</name>
        <dbReference type="ChEBI" id="CHEBI:30413"/>
    </cofactor>
</comment>
<comment type="caution">
    <text evidence="10">The sequence shown here is derived from an EMBL/GenBank/DDBJ whole genome shotgun (WGS) entry which is preliminary data.</text>
</comment>
<evidence type="ECO:0000313" key="10">
    <source>
        <dbReference type="EMBL" id="KAJ8962684.1"/>
    </source>
</evidence>
<dbReference type="PANTHER" id="PTHR24279:SF120">
    <property type="entry name" value="CYTOCHROME P450"/>
    <property type="match status" value="1"/>
</dbReference>
<evidence type="ECO:0000256" key="5">
    <source>
        <dbReference type="ARBA" id="ARBA00023002"/>
    </source>
</evidence>
<evidence type="ECO:0000256" key="3">
    <source>
        <dbReference type="ARBA" id="ARBA00022617"/>
    </source>
</evidence>
<accession>A0AAV8ZHD4</accession>
<keyword evidence="6 8" id="KW-0408">Iron</keyword>
<keyword evidence="5 9" id="KW-0560">Oxidoreductase</keyword>
<keyword evidence="11" id="KW-1185">Reference proteome</keyword>
<dbReference type="SUPFAM" id="SSF48264">
    <property type="entry name" value="Cytochrome P450"/>
    <property type="match status" value="1"/>
</dbReference>
<dbReference type="PROSITE" id="PS00086">
    <property type="entry name" value="CYTOCHROME_P450"/>
    <property type="match status" value="1"/>
</dbReference>
<proteinExistence type="inferred from homology"/>
<dbReference type="InterPro" id="IPR050479">
    <property type="entry name" value="CYP11_CYP27_families"/>
</dbReference>
<dbReference type="InterPro" id="IPR001128">
    <property type="entry name" value="Cyt_P450"/>
</dbReference>
<dbReference type="AlphaFoldDB" id="A0AAV8ZHD4"/>
<dbReference type="InterPro" id="IPR036396">
    <property type="entry name" value="Cyt_P450_sf"/>
</dbReference>
<evidence type="ECO:0000256" key="7">
    <source>
        <dbReference type="ARBA" id="ARBA00023033"/>
    </source>
</evidence>
<evidence type="ECO:0000256" key="1">
    <source>
        <dbReference type="ARBA" id="ARBA00001971"/>
    </source>
</evidence>
<reference evidence="10" key="1">
    <citation type="journal article" date="2023" name="Insect Mol. Biol.">
        <title>Genome sequencing provides insights into the evolution of gene families encoding plant cell wall-degrading enzymes in longhorned beetles.</title>
        <authorList>
            <person name="Shin N.R."/>
            <person name="Okamura Y."/>
            <person name="Kirsch R."/>
            <person name="Pauchet Y."/>
        </authorList>
    </citation>
    <scope>NUCLEOTIDE SEQUENCE</scope>
    <source>
        <strain evidence="10">AMC_N1</strain>
    </source>
</reference>
<dbReference type="CDD" id="cd11054">
    <property type="entry name" value="CYP24A1-like"/>
    <property type="match status" value="1"/>
</dbReference>
<sequence length="535" mass="61303">MFSKSVAVELAICKCFSTSARRCTSEALNITRKDDYYKNLWVQNDEAKPAGWENALPYEAIPGPKPIPFLGNMWRFFPYIGEYYNAPLQKLHNVLNDQYGNIVNLKGILGRKPLIMIYDTNDMETFLRNAGPFPIRYGMESFIHYRTKTKKDIFNGVGGVLTVQGEEWFKFRSLVNPIMMQPRTAQQYVGSMDIVASQLVENIKHFSSQNADNEMPADFLNELYKWSMESIGLIAFNKRLGCLKLNLEKDSDPAKFIASVVEMFELMYTLEILPPIWKLISTPTWRRYVEILDYLTETATKYINESLNGGVRDDVPEHEMSVLHRLAKIDQKVAFAMVVDMLIAGIDTFISRVKREGCWGAALYLLAKNPEKQARLREEVRRNLPDKNSPVTKDATIKEATRISPVAVAHLRTTVKDLVLGGYRVPRNTDVLSVHIAKPARSQFKDPEKFIPERYLRSANDDYSYKNVHPFASLPFGFGARSCVGKRFANLELEVALPKIIRNFELTWPHEDMVFSAKFLYGIARPLKIRARPLE</sequence>
<dbReference type="Gene3D" id="1.10.630.10">
    <property type="entry name" value="Cytochrome P450"/>
    <property type="match status" value="1"/>
</dbReference>
<evidence type="ECO:0000256" key="2">
    <source>
        <dbReference type="ARBA" id="ARBA00010617"/>
    </source>
</evidence>
<evidence type="ECO:0008006" key="12">
    <source>
        <dbReference type="Google" id="ProtNLM"/>
    </source>
</evidence>
<dbReference type="Proteomes" id="UP001162162">
    <property type="component" value="Unassembled WGS sequence"/>
</dbReference>
<evidence type="ECO:0000256" key="6">
    <source>
        <dbReference type="ARBA" id="ARBA00023004"/>
    </source>
</evidence>
<comment type="similarity">
    <text evidence="2 9">Belongs to the cytochrome P450 family.</text>
</comment>
<keyword evidence="7 9" id="KW-0503">Monooxygenase</keyword>
<dbReference type="PRINTS" id="PR00463">
    <property type="entry name" value="EP450I"/>
</dbReference>
<dbReference type="FunFam" id="1.10.630.10:FF:000006">
    <property type="entry name" value="Cytochrome P450 302a1, mitochondrial"/>
    <property type="match status" value="1"/>
</dbReference>
<keyword evidence="4 8" id="KW-0479">Metal-binding</keyword>
<feature type="non-terminal residue" evidence="10">
    <location>
        <position position="535"/>
    </location>
</feature>
<evidence type="ECO:0000313" key="11">
    <source>
        <dbReference type="Proteomes" id="UP001162162"/>
    </source>
</evidence>
<dbReference type="EMBL" id="JAPWTK010000002">
    <property type="protein sequence ID" value="KAJ8962684.1"/>
    <property type="molecule type" value="Genomic_DNA"/>
</dbReference>
<name>A0AAV8ZHD4_9CUCU</name>
<evidence type="ECO:0000256" key="4">
    <source>
        <dbReference type="ARBA" id="ARBA00022723"/>
    </source>
</evidence>
<dbReference type="GO" id="GO:0016705">
    <property type="term" value="F:oxidoreductase activity, acting on paired donors, with incorporation or reduction of molecular oxygen"/>
    <property type="evidence" value="ECO:0007669"/>
    <property type="project" value="InterPro"/>
</dbReference>
<dbReference type="PRINTS" id="PR00385">
    <property type="entry name" value="P450"/>
</dbReference>
<dbReference type="GO" id="GO:0020037">
    <property type="term" value="F:heme binding"/>
    <property type="evidence" value="ECO:0007669"/>
    <property type="project" value="InterPro"/>
</dbReference>
<gene>
    <name evidence="10" type="ORF">NQ318_001081</name>
</gene>